<dbReference type="Proteomes" id="UP001374803">
    <property type="component" value="Chromosome"/>
</dbReference>
<sequence length="320" mass="32964">MARKCGISVELPSTANGRDYRGIVGAGVTSGGTGVQLETPLVGLKLGLKEGVEVHIFGGAVGVDFWPPAIIVPIGAGRIGFDDRSSLDGGHGPMLRAKASPSSMEGAEASNDGEPPSFIGDATVFARTEGGGDQNANDPSRATGLAPTFLLSGAADVRGMFALLSRFGPGFGLDFELGFATPAGFVHGLRLEPLGLGVSLGRMGFFTATTGAGFGGITGHGPTAIEVPASARLAFDASSNVRILLDARVLWAFVRARADGAPDAPFGDEMRLGFGVRIGQMWGERQYTEAGGYFFRLEHTERLGAAYVGAALGWELGGGF</sequence>
<gene>
    <name evidence="2" type="ORF">LVJ94_02930</name>
</gene>
<accession>A0ABZ2L5I7</accession>
<evidence type="ECO:0008006" key="4">
    <source>
        <dbReference type="Google" id="ProtNLM"/>
    </source>
</evidence>
<keyword evidence="3" id="KW-1185">Reference proteome</keyword>
<dbReference type="RefSeq" id="WP_394840501.1">
    <property type="nucleotide sequence ID" value="NZ_CP089929.1"/>
</dbReference>
<protein>
    <recommendedName>
        <fullName evidence="4">Bacterial surface antigen (D15) domain-containing protein</fullName>
    </recommendedName>
</protein>
<evidence type="ECO:0000313" key="3">
    <source>
        <dbReference type="Proteomes" id="UP001374803"/>
    </source>
</evidence>
<evidence type="ECO:0000313" key="2">
    <source>
        <dbReference type="EMBL" id="WXB06199.1"/>
    </source>
</evidence>
<organism evidence="2 3">
    <name type="scientific">Pendulispora rubella</name>
    <dbReference type="NCBI Taxonomy" id="2741070"/>
    <lineage>
        <taxon>Bacteria</taxon>
        <taxon>Pseudomonadati</taxon>
        <taxon>Myxococcota</taxon>
        <taxon>Myxococcia</taxon>
        <taxon>Myxococcales</taxon>
        <taxon>Sorangiineae</taxon>
        <taxon>Pendulisporaceae</taxon>
        <taxon>Pendulispora</taxon>
    </lineage>
</organism>
<feature type="region of interest" description="Disordered" evidence="1">
    <location>
        <begin position="90"/>
        <end position="113"/>
    </location>
</feature>
<reference evidence="2" key="1">
    <citation type="submission" date="2021-12" db="EMBL/GenBank/DDBJ databases">
        <title>Discovery of the Pendulisporaceae a myxobacterial family with distinct sporulation behavior and unique specialized metabolism.</title>
        <authorList>
            <person name="Garcia R."/>
            <person name="Popoff A."/>
            <person name="Bader C.D."/>
            <person name="Loehr J."/>
            <person name="Walesch S."/>
            <person name="Walt C."/>
            <person name="Boldt J."/>
            <person name="Bunk B."/>
            <person name="Haeckl F.J.F.P.J."/>
            <person name="Gunesch A.P."/>
            <person name="Birkelbach J."/>
            <person name="Nuebel U."/>
            <person name="Pietschmann T."/>
            <person name="Bach T."/>
            <person name="Mueller R."/>
        </authorList>
    </citation>
    <scope>NUCLEOTIDE SEQUENCE</scope>
    <source>
        <strain evidence="2">MSr11367</strain>
    </source>
</reference>
<name>A0ABZ2L5I7_9BACT</name>
<evidence type="ECO:0000256" key="1">
    <source>
        <dbReference type="SAM" id="MobiDB-lite"/>
    </source>
</evidence>
<dbReference type="EMBL" id="CP089983">
    <property type="protein sequence ID" value="WXB06199.1"/>
    <property type="molecule type" value="Genomic_DNA"/>
</dbReference>
<proteinExistence type="predicted"/>